<dbReference type="AlphaFoldDB" id="A0A6D2IKN3"/>
<dbReference type="OrthoDB" id="1078315at2759"/>
<dbReference type="EMBL" id="CACVBM020001021">
    <property type="protein sequence ID" value="CAA7025663.1"/>
    <property type="molecule type" value="Genomic_DNA"/>
</dbReference>
<sequence>MLTARDEYGLRDEAVGEVIHENMADDYNNYGDVKQLGMSYEKVDHSGRLQGHNYRDKLRYYEVEGRTSIKQFRNLVDERSFANDGHRVSTLRPRVSAKDRLGGRVGDSGVLVRNQELHRVRNSNLKGKSSNRRFQKNVW</sequence>
<organism evidence="1 2">
    <name type="scientific">Microthlaspi erraticum</name>
    <dbReference type="NCBI Taxonomy" id="1685480"/>
    <lineage>
        <taxon>Eukaryota</taxon>
        <taxon>Viridiplantae</taxon>
        <taxon>Streptophyta</taxon>
        <taxon>Embryophyta</taxon>
        <taxon>Tracheophyta</taxon>
        <taxon>Spermatophyta</taxon>
        <taxon>Magnoliopsida</taxon>
        <taxon>eudicotyledons</taxon>
        <taxon>Gunneridae</taxon>
        <taxon>Pentapetalae</taxon>
        <taxon>rosids</taxon>
        <taxon>malvids</taxon>
        <taxon>Brassicales</taxon>
        <taxon>Brassicaceae</taxon>
        <taxon>Coluteocarpeae</taxon>
        <taxon>Microthlaspi</taxon>
    </lineage>
</organism>
<protein>
    <submittedName>
        <fullName evidence="1">Uncharacterized protein</fullName>
    </submittedName>
</protein>
<accession>A0A6D2IKN3</accession>
<name>A0A6D2IKN3_9BRAS</name>
<proteinExistence type="predicted"/>
<dbReference type="Proteomes" id="UP000467841">
    <property type="component" value="Unassembled WGS sequence"/>
</dbReference>
<gene>
    <name evidence="1" type="ORF">MERR_LOCUS12898</name>
</gene>
<reference evidence="1" key="1">
    <citation type="submission" date="2020-01" db="EMBL/GenBank/DDBJ databases">
        <authorList>
            <person name="Mishra B."/>
        </authorList>
    </citation>
    <scope>NUCLEOTIDE SEQUENCE [LARGE SCALE GENOMIC DNA]</scope>
</reference>
<keyword evidence="2" id="KW-1185">Reference proteome</keyword>
<evidence type="ECO:0000313" key="2">
    <source>
        <dbReference type="Proteomes" id="UP000467841"/>
    </source>
</evidence>
<evidence type="ECO:0000313" key="1">
    <source>
        <dbReference type="EMBL" id="CAA7025663.1"/>
    </source>
</evidence>
<comment type="caution">
    <text evidence="1">The sequence shown here is derived from an EMBL/GenBank/DDBJ whole genome shotgun (WGS) entry which is preliminary data.</text>
</comment>